<protein>
    <submittedName>
        <fullName evidence="1">Uncharacterized protein</fullName>
    </submittedName>
</protein>
<dbReference type="EMBL" id="BK015772">
    <property type="protein sequence ID" value="DAE24357.1"/>
    <property type="molecule type" value="Genomic_DNA"/>
</dbReference>
<accession>A0A8S5R047</accession>
<evidence type="ECO:0000313" key="1">
    <source>
        <dbReference type="EMBL" id="DAE24357.1"/>
    </source>
</evidence>
<sequence length="33" mass="3964">MEVSTRHKNKKHLTAIRRMTKLFKEIIPRKGSK</sequence>
<organism evidence="1">
    <name type="scientific">Siphoviridae sp. cttnq1</name>
    <dbReference type="NCBI Taxonomy" id="2826495"/>
    <lineage>
        <taxon>Viruses</taxon>
        <taxon>Duplodnaviria</taxon>
        <taxon>Heunggongvirae</taxon>
        <taxon>Uroviricota</taxon>
        <taxon>Caudoviricetes</taxon>
    </lineage>
</organism>
<proteinExistence type="predicted"/>
<reference evidence="1" key="1">
    <citation type="journal article" date="2021" name="Proc. Natl. Acad. Sci. U.S.A.">
        <title>A Catalog of Tens of Thousands of Viruses from Human Metagenomes Reveals Hidden Associations with Chronic Diseases.</title>
        <authorList>
            <person name="Tisza M.J."/>
            <person name="Buck C.B."/>
        </authorList>
    </citation>
    <scope>NUCLEOTIDE SEQUENCE</scope>
    <source>
        <strain evidence="1">Cttnq1</strain>
    </source>
</reference>
<name>A0A8S5R047_9CAUD</name>